<organism evidence="4 5">
    <name type="scientific">Chryseotalea sanaruensis</name>
    <dbReference type="NCBI Taxonomy" id="2482724"/>
    <lineage>
        <taxon>Bacteria</taxon>
        <taxon>Pseudomonadati</taxon>
        <taxon>Bacteroidota</taxon>
        <taxon>Cytophagia</taxon>
        <taxon>Cytophagales</taxon>
        <taxon>Chryseotaleaceae</taxon>
        <taxon>Chryseotalea</taxon>
    </lineage>
</organism>
<dbReference type="Proteomes" id="UP000288227">
    <property type="component" value="Unassembled WGS sequence"/>
</dbReference>
<accession>A0A401UBB1</accession>
<protein>
    <submittedName>
        <fullName evidence="4">DNA-binding response regulator</fullName>
    </submittedName>
</protein>
<dbReference type="SMART" id="SM00448">
    <property type="entry name" value="REC"/>
    <property type="match status" value="1"/>
</dbReference>
<proteinExistence type="predicted"/>
<comment type="caution">
    <text evidence="4">The sequence shown here is derived from an EMBL/GenBank/DDBJ whole genome shotgun (WGS) entry which is preliminary data.</text>
</comment>
<evidence type="ECO:0000313" key="4">
    <source>
        <dbReference type="EMBL" id="GCC52193.1"/>
    </source>
</evidence>
<keyword evidence="1" id="KW-0597">Phosphoprotein</keyword>
<feature type="domain" description="Response regulatory" evidence="2">
    <location>
        <begin position="8"/>
        <end position="123"/>
    </location>
</feature>
<dbReference type="InterPro" id="IPR046947">
    <property type="entry name" value="LytR-like"/>
</dbReference>
<evidence type="ECO:0000259" key="3">
    <source>
        <dbReference type="PROSITE" id="PS50930"/>
    </source>
</evidence>
<dbReference type="PROSITE" id="PS50930">
    <property type="entry name" value="HTH_LYTTR"/>
    <property type="match status" value="1"/>
</dbReference>
<dbReference type="GO" id="GO:0003677">
    <property type="term" value="F:DNA binding"/>
    <property type="evidence" value="ECO:0007669"/>
    <property type="project" value="UniProtKB-KW"/>
</dbReference>
<dbReference type="AlphaFoldDB" id="A0A401UBB1"/>
<dbReference type="SUPFAM" id="SSF52172">
    <property type="entry name" value="CheY-like"/>
    <property type="match status" value="1"/>
</dbReference>
<gene>
    <name evidence="4" type="ORF">SanaruYs_24290</name>
</gene>
<evidence type="ECO:0000259" key="2">
    <source>
        <dbReference type="PROSITE" id="PS50110"/>
    </source>
</evidence>
<dbReference type="InterPro" id="IPR011006">
    <property type="entry name" value="CheY-like_superfamily"/>
</dbReference>
<dbReference type="PANTHER" id="PTHR37299:SF1">
    <property type="entry name" value="STAGE 0 SPORULATION PROTEIN A HOMOLOG"/>
    <property type="match status" value="1"/>
</dbReference>
<dbReference type="SMART" id="SM00850">
    <property type="entry name" value="LytTR"/>
    <property type="match status" value="1"/>
</dbReference>
<dbReference type="EMBL" id="BHXQ01000004">
    <property type="protein sequence ID" value="GCC52193.1"/>
    <property type="molecule type" value="Genomic_DNA"/>
</dbReference>
<dbReference type="RefSeq" id="WP_127122838.1">
    <property type="nucleotide sequence ID" value="NZ_BHXQ01000004.1"/>
</dbReference>
<dbReference type="GO" id="GO:0000156">
    <property type="term" value="F:phosphorelay response regulator activity"/>
    <property type="evidence" value="ECO:0007669"/>
    <property type="project" value="InterPro"/>
</dbReference>
<feature type="domain" description="HTH LytTR-type" evidence="3">
    <location>
        <begin position="151"/>
        <end position="255"/>
    </location>
</feature>
<dbReference type="Pfam" id="PF04397">
    <property type="entry name" value="LytTR"/>
    <property type="match status" value="1"/>
</dbReference>
<evidence type="ECO:0000256" key="1">
    <source>
        <dbReference type="PROSITE-ProRule" id="PRU00169"/>
    </source>
</evidence>
<dbReference type="OrthoDB" id="1646880at2"/>
<feature type="modified residue" description="4-aspartylphosphate" evidence="1">
    <location>
        <position position="60"/>
    </location>
</feature>
<dbReference type="PANTHER" id="PTHR37299">
    <property type="entry name" value="TRANSCRIPTIONAL REGULATOR-RELATED"/>
    <property type="match status" value="1"/>
</dbReference>
<sequence length="258" mass="29575">MDKQNSIKILLVDDEKPVRSALRELLTRNFPSIIVVGEAGSVPEAVREIHQHNPDLIFLDIEMPGYSGLQLLEFFNPQQVTFDIIFVTAFNEYAIQAFKISAFDYLLKPVNTEELKKTLERYEVMQHKQKLIERIGLLKESFVNEKAPTQIAISSLQGMDFIQLSNIITLEASGNYTTIILAKGDNIVSSKPLGEFEELLKNNIDFFRAHRSHIINLNHVRKLSSKEGDVIILIREIEVPLSRYRKKEFESAIANYKI</sequence>
<reference evidence="4 5" key="1">
    <citation type="submission" date="2018-11" db="EMBL/GenBank/DDBJ databases">
        <title>Chryseotalea sanarue gen. nov., sp., nov., a member of the family Cytophagaceae, isolated from a brackish lake in Hamamatsu Japan.</title>
        <authorList>
            <person name="Maejima Y."/>
            <person name="Iino T."/>
            <person name="Muraguchi Y."/>
            <person name="Fukuda K."/>
            <person name="Ohkuma M."/>
            <person name="Moriuchi R."/>
            <person name="Dohra H."/>
            <person name="Kimbara K."/>
            <person name="Shintani M."/>
        </authorList>
    </citation>
    <scope>NUCLEOTIDE SEQUENCE [LARGE SCALE GENOMIC DNA]</scope>
    <source>
        <strain evidence="4 5">Ys</strain>
    </source>
</reference>
<dbReference type="PROSITE" id="PS50110">
    <property type="entry name" value="RESPONSE_REGULATORY"/>
    <property type="match status" value="1"/>
</dbReference>
<dbReference type="InterPro" id="IPR007492">
    <property type="entry name" value="LytTR_DNA-bd_dom"/>
</dbReference>
<dbReference type="InterPro" id="IPR001789">
    <property type="entry name" value="Sig_transdc_resp-reg_receiver"/>
</dbReference>
<name>A0A401UBB1_9BACT</name>
<dbReference type="Gene3D" id="3.40.50.2300">
    <property type="match status" value="1"/>
</dbReference>
<dbReference type="Gene3D" id="2.40.50.1020">
    <property type="entry name" value="LytTr DNA-binding domain"/>
    <property type="match status" value="1"/>
</dbReference>
<keyword evidence="4" id="KW-0238">DNA-binding</keyword>
<evidence type="ECO:0000313" key="5">
    <source>
        <dbReference type="Proteomes" id="UP000288227"/>
    </source>
</evidence>
<keyword evidence="5" id="KW-1185">Reference proteome</keyword>
<dbReference type="Pfam" id="PF00072">
    <property type="entry name" value="Response_reg"/>
    <property type="match status" value="1"/>
</dbReference>